<dbReference type="Pfam" id="PF04030">
    <property type="entry name" value="ALO"/>
    <property type="match status" value="1"/>
</dbReference>
<comment type="caution">
    <text evidence="5">The sequence shown here is derived from an EMBL/GenBank/DDBJ whole genome shotgun (WGS) entry which is preliminary data.</text>
</comment>
<dbReference type="InterPro" id="IPR010031">
    <property type="entry name" value="FAD_lactone_oxidase-like"/>
</dbReference>
<dbReference type="Pfam" id="PF01565">
    <property type="entry name" value="FAD_binding_4"/>
    <property type="match status" value="1"/>
</dbReference>
<dbReference type="Gene3D" id="3.30.465.10">
    <property type="match status" value="1"/>
</dbReference>
<dbReference type="Gene3D" id="3.30.43.10">
    <property type="entry name" value="Uridine Diphospho-n-acetylenolpyruvylglucosamine Reductase, domain 2"/>
    <property type="match status" value="1"/>
</dbReference>
<dbReference type="PANTHER" id="PTHR43762">
    <property type="entry name" value="L-GULONOLACTONE OXIDASE"/>
    <property type="match status" value="1"/>
</dbReference>
<evidence type="ECO:0000259" key="4">
    <source>
        <dbReference type="PROSITE" id="PS51387"/>
    </source>
</evidence>
<dbReference type="InterPro" id="IPR016167">
    <property type="entry name" value="FAD-bd_PCMH_sub1"/>
</dbReference>
<reference evidence="5 6" key="1">
    <citation type="submission" date="2019-06" db="EMBL/GenBank/DDBJ databases">
        <authorList>
            <person name="Livingstone P."/>
            <person name="Whitworth D."/>
        </authorList>
    </citation>
    <scope>NUCLEOTIDE SEQUENCE [LARGE SCALE GENOMIC DNA]</scope>
    <source>
        <strain evidence="5 6">AM401</strain>
    </source>
</reference>
<dbReference type="PROSITE" id="PS51387">
    <property type="entry name" value="FAD_PCMH"/>
    <property type="match status" value="1"/>
</dbReference>
<accession>A0A540X2D1</accession>
<dbReference type="AlphaFoldDB" id="A0A540X2D1"/>
<gene>
    <name evidence="5" type="ORF">FJV41_13680</name>
</gene>
<dbReference type="EMBL" id="VIFM01000044">
    <property type="protein sequence ID" value="TQF15386.1"/>
    <property type="molecule type" value="Genomic_DNA"/>
</dbReference>
<evidence type="ECO:0000313" key="6">
    <source>
        <dbReference type="Proteomes" id="UP000315369"/>
    </source>
</evidence>
<dbReference type="SUPFAM" id="SSF56176">
    <property type="entry name" value="FAD-binding/transporter-associated domain-like"/>
    <property type="match status" value="1"/>
</dbReference>
<protein>
    <submittedName>
        <fullName evidence="5">FAD-binding protein</fullName>
    </submittedName>
</protein>
<evidence type="ECO:0000256" key="2">
    <source>
        <dbReference type="ARBA" id="ARBA00023002"/>
    </source>
</evidence>
<feature type="region of interest" description="Disordered" evidence="3">
    <location>
        <begin position="43"/>
        <end position="62"/>
    </location>
</feature>
<evidence type="ECO:0000256" key="3">
    <source>
        <dbReference type="SAM" id="MobiDB-lite"/>
    </source>
</evidence>
<feature type="compositionally biased region" description="Basic residues" evidence="3">
    <location>
        <begin position="75"/>
        <end position="85"/>
    </location>
</feature>
<dbReference type="InterPro" id="IPR007173">
    <property type="entry name" value="ALO_C"/>
</dbReference>
<dbReference type="Proteomes" id="UP000315369">
    <property type="component" value="Unassembled WGS sequence"/>
</dbReference>
<keyword evidence="1" id="KW-0274">FAD</keyword>
<keyword evidence="2" id="KW-0560">Oxidoreductase</keyword>
<evidence type="ECO:0000256" key="1">
    <source>
        <dbReference type="ARBA" id="ARBA00022827"/>
    </source>
</evidence>
<dbReference type="GO" id="GO:0071949">
    <property type="term" value="F:FAD binding"/>
    <property type="evidence" value="ECO:0007669"/>
    <property type="project" value="InterPro"/>
</dbReference>
<sequence length="597" mass="67084">MSSPQMTRMFGFFPGCLLSWPLPLPLPLFLDFPMNAIRSAPAVPPSVKSVRPTGKVRRGGVRGDLPCGAVVGRLRSRARASRRASPRPNDSHPRPLRLPLSRNEGGPMTLDRIRRIARTWRINTLNTAVYVASGGTKTLHEGHFARWRGTWRNWSRTFECQPERFETPGTEAELCRIVRESEKVRVVGGGHSFNRCPLTQGTLISLDAQNRVLEVDMERRVVRVQAGIRLRDFTRRLLEHGLALPVLGSTNAQSLGALIGTDLHGTGRSHGFLSEQVLSLRVVDAAGEARTLRRGTPGFHAVAGSIGTCGVVTELELQCVPAFNLEKRLEVVPRRWAEDHLDEILGTNDHVSFYYVGGIDAEHVRMNVWNRSTRPPSRFWHLRKMGLELLDMSLSGYLLGLSRVLMLTEPFAKVGLFFMKFTQQGRKTVLPMCSAFSRQLFYHHDEIEYGVPFAVHQRCLQDVFDLLKRRRFVCIVEVRFTPATSMATVGPGVGRRTCFIELAPSLSVDSSSVFAEAEQIFLKYGGQVHLGKATRATEEDMERMYGVRWHALRTVQRAQDPDGKFVNDFVARVFGPTRRLETRDEDAPTPEPVVSWG</sequence>
<keyword evidence="6" id="KW-1185">Reference proteome</keyword>
<evidence type="ECO:0000313" key="5">
    <source>
        <dbReference type="EMBL" id="TQF15386.1"/>
    </source>
</evidence>
<keyword evidence="1" id="KW-0285">Flavoprotein</keyword>
<name>A0A540X2D1_9BACT</name>
<dbReference type="GO" id="GO:0016020">
    <property type="term" value="C:membrane"/>
    <property type="evidence" value="ECO:0007669"/>
    <property type="project" value="InterPro"/>
</dbReference>
<feature type="domain" description="FAD-binding PCMH-type" evidence="4">
    <location>
        <begin position="158"/>
        <end position="322"/>
    </location>
</feature>
<dbReference type="InterPro" id="IPR006094">
    <property type="entry name" value="Oxid_FAD_bind_N"/>
</dbReference>
<feature type="region of interest" description="Disordered" evidence="3">
    <location>
        <begin position="75"/>
        <end position="105"/>
    </location>
</feature>
<dbReference type="PANTHER" id="PTHR43762:SF1">
    <property type="entry name" value="D-ARABINONO-1,4-LACTONE OXIDASE"/>
    <property type="match status" value="1"/>
</dbReference>
<dbReference type="InterPro" id="IPR016169">
    <property type="entry name" value="FAD-bd_PCMH_sub2"/>
</dbReference>
<dbReference type="Gene3D" id="3.30.70.2520">
    <property type="match status" value="1"/>
</dbReference>
<proteinExistence type="predicted"/>
<dbReference type="GO" id="GO:0003885">
    <property type="term" value="F:D-arabinono-1,4-lactone oxidase activity"/>
    <property type="evidence" value="ECO:0007669"/>
    <property type="project" value="InterPro"/>
</dbReference>
<dbReference type="InterPro" id="IPR016166">
    <property type="entry name" value="FAD-bd_PCMH"/>
</dbReference>
<dbReference type="InterPro" id="IPR036318">
    <property type="entry name" value="FAD-bd_PCMH-like_sf"/>
</dbReference>
<dbReference type="OrthoDB" id="9800184at2"/>
<organism evidence="5 6">
    <name type="scientific">Myxococcus llanfairpwllgwyngyllgogerychwyrndrobwllllantysiliogogogochensis</name>
    <dbReference type="NCBI Taxonomy" id="2590453"/>
    <lineage>
        <taxon>Bacteria</taxon>
        <taxon>Pseudomonadati</taxon>
        <taxon>Myxococcota</taxon>
        <taxon>Myxococcia</taxon>
        <taxon>Myxococcales</taxon>
        <taxon>Cystobacterineae</taxon>
        <taxon>Myxococcaceae</taxon>
        <taxon>Myxococcus</taxon>
    </lineage>
</organism>